<comment type="caution">
    <text evidence="2">The sequence shown here is derived from an EMBL/GenBank/DDBJ whole genome shotgun (WGS) entry which is preliminary data.</text>
</comment>
<dbReference type="Proteomes" id="UP000320239">
    <property type="component" value="Unassembled WGS sequence"/>
</dbReference>
<dbReference type="Gene3D" id="3.40.50.1820">
    <property type="entry name" value="alpha/beta hydrolase"/>
    <property type="match status" value="1"/>
</dbReference>
<evidence type="ECO:0000313" key="2">
    <source>
        <dbReference type="EMBL" id="TWG21120.1"/>
    </source>
</evidence>
<dbReference type="PRINTS" id="PR00111">
    <property type="entry name" value="ABHYDROLASE"/>
</dbReference>
<dbReference type="GO" id="GO:0016020">
    <property type="term" value="C:membrane"/>
    <property type="evidence" value="ECO:0007669"/>
    <property type="project" value="TreeGrafter"/>
</dbReference>
<organism evidence="2 3">
    <name type="scientific">Actinoplanes teichomyceticus</name>
    <dbReference type="NCBI Taxonomy" id="1867"/>
    <lineage>
        <taxon>Bacteria</taxon>
        <taxon>Bacillati</taxon>
        <taxon>Actinomycetota</taxon>
        <taxon>Actinomycetes</taxon>
        <taxon>Micromonosporales</taxon>
        <taxon>Micromonosporaceae</taxon>
        <taxon>Actinoplanes</taxon>
    </lineage>
</organism>
<name>A0A561WB77_ACTTI</name>
<dbReference type="OrthoDB" id="9769541at2"/>
<dbReference type="PANTHER" id="PTHR43798">
    <property type="entry name" value="MONOACYLGLYCEROL LIPASE"/>
    <property type="match status" value="1"/>
</dbReference>
<keyword evidence="3" id="KW-1185">Reference proteome</keyword>
<dbReference type="PANTHER" id="PTHR43798:SF33">
    <property type="entry name" value="HYDROLASE, PUTATIVE (AFU_ORTHOLOGUE AFUA_2G14860)-RELATED"/>
    <property type="match status" value="1"/>
</dbReference>
<proteinExistence type="predicted"/>
<dbReference type="SUPFAM" id="SSF53474">
    <property type="entry name" value="alpha/beta-Hydrolases"/>
    <property type="match status" value="1"/>
</dbReference>
<dbReference type="GO" id="GO:0003824">
    <property type="term" value="F:catalytic activity"/>
    <property type="evidence" value="ECO:0007669"/>
    <property type="project" value="UniProtKB-ARBA"/>
</dbReference>
<gene>
    <name evidence="2" type="ORF">FHX34_103650</name>
</gene>
<sequence length="281" mass="30033">MRESPRFHSRYLTTAGVRTHDRHCGRPTGLPVVLVHGLAVSHRYLMPTARALAAHHPVLVPDLPGFGRSGKPRRAYDVGRHAGHLAAWLDALGLDRVCLAGHSFGAEVVARLAVLRPDLVAAVVLAAPTTDPVARSRRALIGRWVLDLLVEAPWQALVLARDVADAKPWRVLATVGHSVRNAIEDDLRRLPVPPLVLGGALDPVAPLLWRAEVAAMTGGVPVSVPAAAHNVLTTSGRRSADAIVRHLRRVHGVPEQSCVSETPKSASSAARPAAWSCCSSR</sequence>
<protein>
    <submittedName>
        <fullName evidence="2">Pimeloyl-ACP methyl ester carboxylesterase</fullName>
    </submittedName>
</protein>
<dbReference type="Pfam" id="PF00561">
    <property type="entry name" value="Abhydrolase_1"/>
    <property type="match status" value="1"/>
</dbReference>
<dbReference type="EMBL" id="VIWY01000003">
    <property type="protein sequence ID" value="TWG21120.1"/>
    <property type="molecule type" value="Genomic_DNA"/>
</dbReference>
<evidence type="ECO:0000313" key="3">
    <source>
        <dbReference type="Proteomes" id="UP000320239"/>
    </source>
</evidence>
<dbReference type="InterPro" id="IPR000073">
    <property type="entry name" value="AB_hydrolase_1"/>
</dbReference>
<dbReference type="RefSeq" id="WP_122979789.1">
    <property type="nucleotide sequence ID" value="NZ_BOMX01000116.1"/>
</dbReference>
<feature type="domain" description="AB hydrolase-1" evidence="1">
    <location>
        <begin position="31"/>
        <end position="133"/>
    </location>
</feature>
<dbReference type="InterPro" id="IPR029058">
    <property type="entry name" value="AB_hydrolase_fold"/>
</dbReference>
<dbReference type="AlphaFoldDB" id="A0A561WB77"/>
<dbReference type="InterPro" id="IPR050266">
    <property type="entry name" value="AB_hydrolase_sf"/>
</dbReference>
<evidence type="ECO:0000259" key="1">
    <source>
        <dbReference type="Pfam" id="PF00561"/>
    </source>
</evidence>
<reference evidence="2 3" key="1">
    <citation type="submission" date="2019-06" db="EMBL/GenBank/DDBJ databases">
        <title>Sequencing the genomes of 1000 actinobacteria strains.</title>
        <authorList>
            <person name="Klenk H.-P."/>
        </authorList>
    </citation>
    <scope>NUCLEOTIDE SEQUENCE [LARGE SCALE GENOMIC DNA]</scope>
    <source>
        <strain evidence="2 3">DSM 43866</strain>
    </source>
</reference>
<accession>A0A561WB77</accession>